<protein>
    <recommendedName>
        <fullName evidence="5">GIY-YIG nuclease family protein</fullName>
    </recommendedName>
</protein>
<sequence length="94" mass="10712">MLNSELSSEQKAAKKEGFRAGYHTPGIIYCFFSKRLNIYKVGRTRLRVEERLRLANTTQIAEVNDWELVVGPTILSPEAGHSETRIAALLCKYR</sequence>
<dbReference type="EMBL" id="JAPMLE010000001">
    <property type="protein sequence ID" value="MDR8522655.1"/>
    <property type="molecule type" value="Genomic_DNA"/>
</dbReference>
<evidence type="ECO:0000313" key="1">
    <source>
        <dbReference type="EMBL" id="MDR8522655.1"/>
    </source>
</evidence>
<reference evidence="1" key="2">
    <citation type="submission" date="2022-11" db="EMBL/GenBank/DDBJ databases">
        <title>Prophages regulate Shewanella fidelis motility and biofilm formation: implications for gut colonization dynamics in Ciona robusta.</title>
        <authorList>
            <person name="Natarajan O."/>
            <person name="Gibboney S.L."/>
            <person name="Young M.N."/>
            <person name="Lim S.J."/>
            <person name="Pluta N."/>
            <person name="Atkinson C.G.F."/>
            <person name="Leigh B.A."/>
            <person name="Liberti A."/>
            <person name="Kees E."/>
            <person name="Breitbart M."/>
            <person name="Gralnick J."/>
            <person name="Dishaw L.J."/>
        </authorList>
    </citation>
    <scope>NUCLEOTIDE SEQUENCE</scope>
    <source>
        <strain evidence="1">3313</strain>
    </source>
</reference>
<proteinExistence type="predicted"/>
<gene>
    <name evidence="1" type="ORF">OS133_02945</name>
    <name evidence="2" type="ORF">OS134_11755</name>
</gene>
<keyword evidence="4" id="KW-1185">Reference proteome</keyword>
<evidence type="ECO:0000313" key="4">
    <source>
        <dbReference type="Proteomes" id="UP001271263"/>
    </source>
</evidence>
<reference evidence="2 4" key="1">
    <citation type="journal article" date="2022" name="bioRxiv">
        <title>Prophages regulate Shewanella fidelis 3313 motility and biofilm formation: implications for gut colonization dynamics in Ciona robusta.</title>
        <authorList>
            <person name="Natarajan O."/>
            <person name="Gibboney S.L."/>
            <person name="Young M.N."/>
            <person name="Lim S.J."/>
            <person name="Pluta N."/>
            <person name="Atkinson C.G."/>
            <person name="Leigh B.A."/>
            <person name="Liberti A."/>
            <person name="Kees E.D."/>
            <person name="Breitbart M."/>
            <person name="Gralnick J.A."/>
            <person name="Dishaw L.J."/>
        </authorList>
    </citation>
    <scope>NUCLEOTIDE SEQUENCE [LARGE SCALE GENOMIC DNA]</scope>
    <source>
        <strain evidence="2 4">JG4066</strain>
    </source>
</reference>
<accession>A0AAW8NIT4</accession>
<dbReference type="RefSeq" id="WP_310653940.1">
    <property type="nucleotide sequence ID" value="NZ_JAPMLB010000004.1"/>
</dbReference>
<organism evidence="1 3">
    <name type="scientific">Shewanella fidelis</name>
    <dbReference type="NCBI Taxonomy" id="173509"/>
    <lineage>
        <taxon>Bacteria</taxon>
        <taxon>Pseudomonadati</taxon>
        <taxon>Pseudomonadota</taxon>
        <taxon>Gammaproteobacteria</taxon>
        <taxon>Alteromonadales</taxon>
        <taxon>Shewanellaceae</taxon>
        <taxon>Shewanella</taxon>
    </lineage>
</organism>
<name>A0AAW8NIT4_9GAMM</name>
<evidence type="ECO:0000313" key="3">
    <source>
        <dbReference type="Proteomes" id="UP001259340"/>
    </source>
</evidence>
<dbReference type="AlphaFoldDB" id="A0AAW8NIT4"/>
<evidence type="ECO:0000313" key="2">
    <source>
        <dbReference type="EMBL" id="MDW4824734.1"/>
    </source>
</evidence>
<dbReference type="Proteomes" id="UP001259340">
    <property type="component" value="Unassembled WGS sequence"/>
</dbReference>
<dbReference type="EMBL" id="JAPMLD010000004">
    <property type="protein sequence ID" value="MDW4824734.1"/>
    <property type="molecule type" value="Genomic_DNA"/>
</dbReference>
<comment type="caution">
    <text evidence="1">The sequence shown here is derived from an EMBL/GenBank/DDBJ whole genome shotgun (WGS) entry which is preliminary data.</text>
</comment>
<evidence type="ECO:0008006" key="5">
    <source>
        <dbReference type="Google" id="ProtNLM"/>
    </source>
</evidence>
<dbReference type="Proteomes" id="UP001271263">
    <property type="component" value="Unassembled WGS sequence"/>
</dbReference>